<accession>A0A926DBK4</accession>
<dbReference type="PANTHER" id="PTHR36838">
    <property type="entry name" value="AUXIN EFFLUX CARRIER FAMILY PROTEIN"/>
    <property type="match status" value="1"/>
</dbReference>
<evidence type="ECO:0000313" key="9">
    <source>
        <dbReference type="EMBL" id="MBC8533970.1"/>
    </source>
</evidence>
<feature type="transmembrane region" description="Helical" evidence="8">
    <location>
        <begin position="68"/>
        <end position="87"/>
    </location>
</feature>
<evidence type="ECO:0000256" key="8">
    <source>
        <dbReference type="SAM" id="Phobius"/>
    </source>
</evidence>
<evidence type="ECO:0000256" key="5">
    <source>
        <dbReference type="ARBA" id="ARBA00022692"/>
    </source>
</evidence>
<dbReference type="InterPro" id="IPR004776">
    <property type="entry name" value="Mem_transp_PIN-like"/>
</dbReference>
<protein>
    <submittedName>
        <fullName evidence="9">AEC family transporter</fullName>
    </submittedName>
</protein>
<evidence type="ECO:0000313" key="10">
    <source>
        <dbReference type="Proteomes" id="UP000651482"/>
    </source>
</evidence>
<dbReference type="Gene3D" id="1.20.1530.20">
    <property type="match status" value="1"/>
</dbReference>
<feature type="transmembrane region" description="Helical" evidence="8">
    <location>
        <begin position="6"/>
        <end position="24"/>
    </location>
</feature>
<keyword evidence="6 8" id="KW-1133">Transmembrane helix</keyword>
<evidence type="ECO:0000256" key="7">
    <source>
        <dbReference type="ARBA" id="ARBA00023136"/>
    </source>
</evidence>
<evidence type="ECO:0000256" key="4">
    <source>
        <dbReference type="ARBA" id="ARBA00022475"/>
    </source>
</evidence>
<dbReference type="Proteomes" id="UP000651482">
    <property type="component" value="Unassembled WGS sequence"/>
</dbReference>
<dbReference type="GO" id="GO:0055085">
    <property type="term" value="P:transmembrane transport"/>
    <property type="evidence" value="ECO:0007669"/>
    <property type="project" value="InterPro"/>
</dbReference>
<keyword evidence="10" id="KW-1185">Reference proteome</keyword>
<gene>
    <name evidence="9" type="ORF">IAG03_08135</name>
</gene>
<keyword evidence="4" id="KW-1003">Cell membrane</keyword>
<keyword evidence="7 8" id="KW-0472">Membrane</keyword>
<organism evidence="9 10">
    <name type="scientific">Yeguia hominis</name>
    <dbReference type="NCBI Taxonomy" id="2763662"/>
    <lineage>
        <taxon>Bacteria</taxon>
        <taxon>Bacillati</taxon>
        <taxon>Bacillota</taxon>
        <taxon>Clostridia</taxon>
        <taxon>Eubacteriales</taxon>
        <taxon>Yeguiaceae</taxon>
        <taxon>Yeguia</taxon>
    </lineage>
</organism>
<feature type="transmembrane region" description="Helical" evidence="8">
    <location>
        <begin position="126"/>
        <end position="148"/>
    </location>
</feature>
<feature type="transmembrane region" description="Helical" evidence="8">
    <location>
        <begin position="198"/>
        <end position="216"/>
    </location>
</feature>
<evidence type="ECO:0000256" key="1">
    <source>
        <dbReference type="ARBA" id="ARBA00004651"/>
    </source>
</evidence>
<sequence length="312" mass="33884">MKNLILSANIVLPLFIIMGLGYGAKQLKLIDDHAIEKMNNLTFRIFVPVMICENIMTADVNLEANPWIFVFVACGLVFLFLVSWLFVSHFEPDSKKKSVMIQGMFRGNYVLFGIPLVKAICPDQDTAIASLLVVVAVPMVNVLSVIVLEVYRGGKMNPKKILKGILTNPLILSSFLGFLLLKLQISFPHVIMKPISDIAGIATPLALFILGGSFTFSKVEGNLRQLTVMLIGKLIAAPAIFVTLAALIGFRGPDLASLMVAFAAPAAVNSYTMAQQMGGDAELAAEHVVFSSAFSIVTIFLMVFVGKQLALF</sequence>
<evidence type="ECO:0000256" key="3">
    <source>
        <dbReference type="ARBA" id="ARBA00022448"/>
    </source>
</evidence>
<dbReference type="Pfam" id="PF03547">
    <property type="entry name" value="Mem_trans"/>
    <property type="match status" value="1"/>
</dbReference>
<dbReference type="EMBL" id="JACRSN010000011">
    <property type="protein sequence ID" value="MBC8533970.1"/>
    <property type="molecule type" value="Genomic_DNA"/>
</dbReference>
<evidence type="ECO:0000256" key="6">
    <source>
        <dbReference type="ARBA" id="ARBA00022989"/>
    </source>
</evidence>
<comment type="caution">
    <text evidence="9">The sequence shown here is derived from an EMBL/GenBank/DDBJ whole genome shotgun (WGS) entry which is preliminary data.</text>
</comment>
<feature type="transmembrane region" description="Helical" evidence="8">
    <location>
        <begin position="169"/>
        <end position="192"/>
    </location>
</feature>
<keyword evidence="5 8" id="KW-0812">Transmembrane</keyword>
<dbReference type="AlphaFoldDB" id="A0A926DBK4"/>
<feature type="transmembrane region" description="Helical" evidence="8">
    <location>
        <begin position="284"/>
        <end position="305"/>
    </location>
</feature>
<feature type="transmembrane region" description="Helical" evidence="8">
    <location>
        <begin position="228"/>
        <end position="249"/>
    </location>
</feature>
<keyword evidence="3" id="KW-0813">Transport</keyword>
<dbReference type="RefSeq" id="WP_249319625.1">
    <property type="nucleotide sequence ID" value="NZ_JACRSN010000011.1"/>
</dbReference>
<reference evidence="9" key="1">
    <citation type="submission" date="2020-08" db="EMBL/GenBank/DDBJ databases">
        <title>Genome public.</title>
        <authorList>
            <person name="Liu C."/>
            <person name="Sun Q."/>
        </authorList>
    </citation>
    <scope>NUCLEOTIDE SEQUENCE</scope>
    <source>
        <strain evidence="9">NSJ-40</strain>
    </source>
</reference>
<dbReference type="PANTHER" id="PTHR36838:SF4">
    <property type="entry name" value="AUXIN EFFLUX CARRIER FAMILY PROTEIN"/>
    <property type="match status" value="1"/>
</dbReference>
<dbReference type="GO" id="GO:0005886">
    <property type="term" value="C:plasma membrane"/>
    <property type="evidence" value="ECO:0007669"/>
    <property type="project" value="UniProtKB-SubCell"/>
</dbReference>
<dbReference type="InterPro" id="IPR038770">
    <property type="entry name" value="Na+/solute_symporter_sf"/>
</dbReference>
<evidence type="ECO:0000256" key="2">
    <source>
        <dbReference type="ARBA" id="ARBA00010145"/>
    </source>
</evidence>
<comment type="similarity">
    <text evidence="2">Belongs to the auxin efflux carrier (TC 2.A.69) family.</text>
</comment>
<name>A0A926DBK4_9FIRM</name>
<comment type="subcellular location">
    <subcellularLocation>
        <location evidence="1">Cell membrane</location>
        <topology evidence="1">Multi-pass membrane protein</topology>
    </subcellularLocation>
</comment>
<proteinExistence type="inferred from homology"/>